<dbReference type="GO" id="GO:0045944">
    <property type="term" value="P:positive regulation of transcription by RNA polymerase II"/>
    <property type="evidence" value="ECO:0007669"/>
    <property type="project" value="TreeGrafter"/>
</dbReference>
<evidence type="ECO:0000313" key="11">
    <source>
        <dbReference type="Proteomes" id="UP000029964"/>
    </source>
</evidence>
<dbReference type="CDD" id="cd12148">
    <property type="entry name" value="fungal_TF_MHR"/>
    <property type="match status" value="1"/>
</dbReference>
<dbReference type="GO" id="GO:0005634">
    <property type="term" value="C:nucleus"/>
    <property type="evidence" value="ECO:0007669"/>
    <property type="project" value="UniProtKB-SubCell"/>
</dbReference>
<feature type="domain" description="Zn(2)-C6 fungal-type" evidence="9">
    <location>
        <begin position="22"/>
        <end position="50"/>
    </location>
</feature>
<dbReference type="SMART" id="SM00906">
    <property type="entry name" value="Fungal_trans"/>
    <property type="match status" value="1"/>
</dbReference>
<dbReference type="InterPro" id="IPR001138">
    <property type="entry name" value="Zn2Cys6_DnaBD"/>
</dbReference>
<dbReference type="EMBL" id="JPKY01000047">
    <property type="protein sequence ID" value="KFH44530.1"/>
    <property type="molecule type" value="Genomic_DNA"/>
</dbReference>
<comment type="subcellular location">
    <subcellularLocation>
        <location evidence="1">Nucleus</location>
    </subcellularLocation>
</comment>
<name>A0A086T598_HAPC1</name>
<dbReference type="AlphaFoldDB" id="A0A086T598"/>
<gene>
    <name evidence="10" type="ORF">ACRE_046780</name>
</gene>
<dbReference type="PROSITE" id="PS50048">
    <property type="entry name" value="ZN2_CY6_FUNGAL_2"/>
    <property type="match status" value="1"/>
</dbReference>
<keyword evidence="11" id="KW-1185">Reference proteome</keyword>
<evidence type="ECO:0000256" key="2">
    <source>
        <dbReference type="ARBA" id="ARBA00022723"/>
    </source>
</evidence>
<feature type="compositionally biased region" description="Polar residues" evidence="8">
    <location>
        <begin position="149"/>
        <end position="165"/>
    </location>
</feature>
<keyword evidence="7" id="KW-0539">Nucleus</keyword>
<evidence type="ECO:0000256" key="4">
    <source>
        <dbReference type="ARBA" id="ARBA00023015"/>
    </source>
</evidence>
<protein>
    <recommendedName>
        <fullName evidence="9">Zn(2)-C6 fungal-type domain-containing protein</fullName>
    </recommendedName>
</protein>
<proteinExistence type="predicted"/>
<evidence type="ECO:0000256" key="7">
    <source>
        <dbReference type="ARBA" id="ARBA00023242"/>
    </source>
</evidence>
<dbReference type="InterPro" id="IPR052202">
    <property type="entry name" value="Yeast_MetPath_Reg"/>
</dbReference>
<feature type="compositionally biased region" description="Basic and acidic residues" evidence="8">
    <location>
        <begin position="1"/>
        <end position="15"/>
    </location>
</feature>
<dbReference type="OrthoDB" id="189997at2759"/>
<reference evidence="11" key="1">
    <citation type="journal article" date="2014" name="Genome Announc.">
        <title>Genome sequence and annotation of Acremonium chrysogenum, producer of the beta-lactam antibiotic cephalosporin C.</title>
        <authorList>
            <person name="Terfehr D."/>
            <person name="Dahlmann T.A."/>
            <person name="Specht T."/>
            <person name="Zadra I."/>
            <person name="Kuernsteiner H."/>
            <person name="Kueck U."/>
        </authorList>
    </citation>
    <scope>NUCLEOTIDE SEQUENCE [LARGE SCALE GENOMIC DNA]</scope>
    <source>
        <strain evidence="11">ATCC 11550 / CBS 779.69 / DSM 880 / IAM 14645 / JCM 23072 / IMI 49137</strain>
    </source>
</reference>
<dbReference type="GO" id="GO:0006351">
    <property type="term" value="P:DNA-templated transcription"/>
    <property type="evidence" value="ECO:0007669"/>
    <property type="project" value="InterPro"/>
</dbReference>
<evidence type="ECO:0000313" key="10">
    <source>
        <dbReference type="EMBL" id="KFH44530.1"/>
    </source>
</evidence>
<dbReference type="PANTHER" id="PTHR47782:SF12">
    <property type="entry name" value="ZN(II)2CYS6 TRANSCRIPTION FACTOR (EUROFUNG)"/>
    <property type="match status" value="1"/>
</dbReference>
<feature type="region of interest" description="Disordered" evidence="8">
    <location>
        <begin position="32"/>
        <end position="58"/>
    </location>
</feature>
<comment type="caution">
    <text evidence="10">The sequence shown here is derived from an EMBL/GenBank/DDBJ whole genome shotgun (WGS) entry which is preliminary data.</text>
</comment>
<evidence type="ECO:0000256" key="3">
    <source>
        <dbReference type="ARBA" id="ARBA00022833"/>
    </source>
</evidence>
<organism evidence="10 11">
    <name type="scientific">Hapsidospora chrysogenum (strain ATCC 11550 / CBS 779.69 / DSM 880 / IAM 14645 / JCM 23072 / IMI 49137)</name>
    <name type="common">Acremonium chrysogenum</name>
    <dbReference type="NCBI Taxonomy" id="857340"/>
    <lineage>
        <taxon>Eukaryota</taxon>
        <taxon>Fungi</taxon>
        <taxon>Dikarya</taxon>
        <taxon>Ascomycota</taxon>
        <taxon>Pezizomycotina</taxon>
        <taxon>Sordariomycetes</taxon>
        <taxon>Hypocreomycetidae</taxon>
        <taxon>Hypocreales</taxon>
        <taxon>Bionectriaceae</taxon>
        <taxon>Hapsidospora</taxon>
    </lineage>
</organism>
<accession>A0A086T598</accession>
<dbReference type="GO" id="GO:0000981">
    <property type="term" value="F:DNA-binding transcription factor activity, RNA polymerase II-specific"/>
    <property type="evidence" value="ECO:0007669"/>
    <property type="project" value="InterPro"/>
</dbReference>
<evidence type="ECO:0000256" key="5">
    <source>
        <dbReference type="ARBA" id="ARBA00023125"/>
    </source>
</evidence>
<dbReference type="InterPro" id="IPR007219">
    <property type="entry name" value="XnlR_reg_dom"/>
</dbReference>
<keyword evidence="3" id="KW-0862">Zinc</keyword>
<feature type="region of interest" description="Disordered" evidence="8">
    <location>
        <begin position="77"/>
        <end position="174"/>
    </location>
</feature>
<keyword evidence="6" id="KW-0804">Transcription</keyword>
<feature type="compositionally biased region" description="Low complexity" evidence="8">
    <location>
        <begin position="111"/>
        <end position="122"/>
    </location>
</feature>
<dbReference type="SMART" id="SM00066">
    <property type="entry name" value="GAL4"/>
    <property type="match status" value="1"/>
</dbReference>
<dbReference type="STRING" id="857340.A0A086T598"/>
<dbReference type="PANTHER" id="PTHR47782">
    <property type="entry name" value="ZN(II)2CYS6 TRANSCRIPTION FACTOR (EUROFUNG)-RELATED"/>
    <property type="match status" value="1"/>
</dbReference>
<dbReference type="Pfam" id="PF04082">
    <property type="entry name" value="Fungal_trans"/>
    <property type="match status" value="1"/>
</dbReference>
<dbReference type="CDD" id="cd00067">
    <property type="entry name" value="GAL4"/>
    <property type="match status" value="1"/>
</dbReference>
<dbReference type="InterPro" id="IPR036864">
    <property type="entry name" value="Zn2-C6_fun-type_DNA-bd_sf"/>
</dbReference>
<evidence type="ECO:0000256" key="8">
    <source>
        <dbReference type="SAM" id="MobiDB-lite"/>
    </source>
</evidence>
<feature type="region of interest" description="Disordered" evidence="8">
    <location>
        <begin position="1"/>
        <end position="20"/>
    </location>
</feature>
<evidence type="ECO:0000256" key="6">
    <source>
        <dbReference type="ARBA" id="ARBA00023163"/>
    </source>
</evidence>
<dbReference type="GO" id="GO:0008270">
    <property type="term" value="F:zinc ion binding"/>
    <property type="evidence" value="ECO:0007669"/>
    <property type="project" value="InterPro"/>
</dbReference>
<dbReference type="Gene3D" id="4.10.240.10">
    <property type="entry name" value="Zn(2)-C6 fungal-type DNA-binding domain"/>
    <property type="match status" value="1"/>
</dbReference>
<dbReference type="PROSITE" id="PS00463">
    <property type="entry name" value="ZN2_CY6_FUNGAL_1"/>
    <property type="match status" value="1"/>
</dbReference>
<keyword evidence="5" id="KW-0238">DNA-binding</keyword>
<keyword evidence="2" id="KW-0479">Metal-binding</keyword>
<evidence type="ECO:0000259" key="9">
    <source>
        <dbReference type="PROSITE" id="PS50048"/>
    </source>
</evidence>
<dbReference type="Proteomes" id="UP000029964">
    <property type="component" value="Unassembled WGS sequence"/>
</dbReference>
<dbReference type="SUPFAM" id="SSF57701">
    <property type="entry name" value="Zn2/Cys6 DNA-binding domain"/>
    <property type="match status" value="1"/>
</dbReference>
<dbReference type="HOGENOM" id="CLU_014662_0_0_1"/>
<sequence>MDGDRRSPTGEEPPQKRQRVLACRRCRGRKQKCEDTRPCSNCVKSGDECVPTEPAPRPHVEGEYVRALEERIAELEARDPGQSQDHMPPARRLTQTSSGHGANGGRGQLLTASRAATATAQRETTRRRRPSETADASNLVGGGGGGASASPTNQSQARRSYSHPSPSGALSLCDDSDSGLDHHLIYGLVASPSTRDGGNALGSGRSPSIHVPSHRDGEFLPHSLIAAMPSEAEELLLSAYRGRAQIQYPFFHWNTFMAWHSDWKSCPPSEITSRSWQGFFINLVYSTALLLLSLPRVGQSDARTFYKNAISLLPHVLRRHDEILHVQAYLLLSVHALHRSSTPRILTLASTTMRFCVQLQLHLAETEPEPVTPAVRLENQVRRRCFWSAYCLDRLVMSSFELPPSLSDVMVTAKLYANIDDEDLEAVAARTPADAELPDAPVYTCVSSSLHILQCRRIQSEISGYILRWDYKENYEDSLEWRIRILQELENYKSRVQNFSDPEAKGHTSQRWLAMIYHYTLLLLYRPTKDNVLGPAGDWAIQASSQACLMFRKSQMDRQIALAWLGILVQFQSGVTLLYCCWATPPEYRTENYDSPDVSDALRACSNILAIMADRWPKADCLRDVFELLAREVPLVDRPSRPPTRISDSSAEAIREKLPQVRSLIVHRSIMRMIEEMIAEDFPRLRGNGQSPQRFGSRRATPGRERVVLPMVNRQPTGPSPGPATFELPFAAQPQMYGVDGSGGVGGEPLSTDELLAFPGMFDLEGWS</sequence>
<evidence type="ECO:0000256" key="1">
    <source>
        <dbReference type="ARBA" id="ARBA00004123"/>
    </source>
</evidence>
<keyword evidence="4" id="KW-0805">Transcription regulation</keyword>
<dbReference type="Pfam" id="PF00172">
    <property type="entry name" value="Zn_clus"/>
    <property type="match status" value="1"/>
</dbReference>
<dbReference type="GO" id="GO:0043565">
    <property type="term" value="F:sequence-specific DNA binding"/>
    <property type="evidence" value="ECO:0007669"/>
    <property type="project" value="TreeGrafter"/>
</dbReference>